<sequence>MTTENLAFEEKSDHDQTLNSLQTLRSVLTNREEQTFMSILFSSSATIRANNFGLSRKEVEKLLGVSRNDEYFFSFLARVNQAVGRYYRLIYDERRDQVIIML</sequence>
<name>A0A544SP63_9BACI</name>
<dbReference type="EMBL" id="VDGG01000058">
    <property type="protein sequence ID" value="TQR06985.1"/>
    <property type="molecule type" value="Genomic_DNA"/>
</dbReference>
<proteinExistence type="predicted"/>
<gene>
    <name evidence="1" type="ORF">FG383_18560</name>
</gene>
<reference evidence="1 2" key="1">
    <citation type="submission" date="2019-05" db="EMBL/GenBank/DDBJ databases">
        <title>Psychrobacillus vulpis sp. nov., a new species isolated from feces of a red fox that inhabits in The Tablas de Daimiel Natural Park, Albacete, Spain.</title>
        <authorList>
            <person name="Rodriguez M."/>
            <person name="Reina J.C."/>
            <person name="Bejar V."/>
            <person name="Llamas I."/>
        </authorList>
    </citation>
    <scope>NUCLEOTIDE SEQUENCE [LARGE SCALE GENOMIC DNA]</scope>
    <source>
        <strain evidence="1 2">NHI-2</strain>
    </source>
</reference>
<evidence type="ECO:0000313" key="2">
    <source>
        <dbReference type="Proteomes" id="UP000318937"/>
    </source>
</evidence>
<protein>
    <submittedName>
        <fullName evidence="1">Uncharacterized protein</fullName>
    </submittedName>
</protein>
<keyword evidence="2" id="KW-1185">Reference proteome</keyword>
<organism evidence="1 2">
    <name type="scientific">Psychrobacillus soli</name>
    <dbReference type="NCBI Taxonomy" id="1543965"/>
    <lineage>
        <taxon>Bacteria</taxon>
        <taxon>Bacillati</taxon>
        <taxon>Bacillota</taxon>
        <taxon>Bacilli</taxon>
        <taxon>Bacillales</taxon>
        <taxon>Bacillaceae</taxon>
        <taxon>Psychrobacillus</taxon>
    </lineage>
</organism>
<feature type="non-terminal residue" evidence="1">
    <location>
        <position position="102"/>
    </location>
</feature>
<accession>A0A544SP63</accession>
<dbReference type="AlphaFoldDB" id="A0A544SP63"/>
<comment type="caution">
    <text evidence="1">The sequence shown here is derived from an EMBL/GenBank/DDBJ whole genome shotgun (WGS) entry which is preliminary data.</text>
</comment>
<dbReference type="Proteomes" id="UP000318937">
    <property type="component" value="Unassembled WGS sequence"/>
</dbReference>
<evidence type="ECO:0000313" key="1">
    <source>
        <dbReference type="EMBL" id="TQR06985.1"/>
    </source>
</evidence>